<sequence>MNKIGSKLFGILVLVLLGTLLYLTVFSDGLGKAPDITVKTAQGETIQLNKPMKPVLVNFWATTCPGCITEMPHLAQMKQKFGDKFELVAVSMNYDPAEQVQKFIAKNPYPFSFVKDSDGKIAEAFGGVLLTPTSFLIAPNGNIVYQKIGEVDFDIVTERIKKMTPDL</sequence>
<evidence type="ECO:0000259" key="1">
    <source>
        <dbReference type="PROSITE" id="PS51352"/>
    </source>
</evidence>
<organism evidence="2 3">
    <name type="scientific">Hydrogenovibrio crunogenus</name>
    <dbReference type="NCBI Taxonomy" id="39765"/>
    <lineage>
        <taxon>Bacteria</taxon>
        <taxon>Pseudomonadati</taxon>
        <taxon>Pseudomonadota</taxon>
        <taxon>Gammaproteobacteria</taxon>
        <taxon>Thiotrichales</taxon>
        <taxon>Piscirickettsiaceae</taxon>
        <taxon>Hydrogenovibrio</taxon>
    </lineage>
</organism>
<keyword evidence="3" id="KW-1185">Reference proteome</keyword>
<dbReference type="EMBL" id="CP032096">
    <property type="protein sequence ID" value="QBZ83609.1"/>
    <property type="molecule type" value="Genomic_DNA"/>
</dbReference>
<dbReference type="PANTHER" id="PTHR42852">
    <property type="entry name" value="THIOL:DISULFIDE INTERCHANGE PROTEIN DSBE"/>
    <property type="match status" value="1"/>
</dbReference>
<proteinExistence type="predicted"/>
<dbReference type="InterPro" id="IPR036249">
    <property type="entry name" value="Thioredoxin-like_sf"/>
</dbReference>
<dbReference type="RefSeq" id="WP_135796210.1">
    <property type="nucleotide sequence ID" value="NZ_CP032096.1"/>
</dbReference>
<reference evidence="2 3" key="1">
    <citation type="submission" date="2018-08" db="EMBL/GenBank/DDBJ databases">
        <title>Horizontal acquisition of hydrogen conversion ability and other habitat adaptations in Hydrogenovibrio crunogenus strains.</title>
        <authorList>
            <person name="Gonnella G."/>
            <person name="Adam N."/>
            <person name="Perner M."/>
        </authorList>
    </citation>
    <scope>NUCLEOTIDE SEQUENCE [LARGE SCALE GENOMIC DNA]</scope>
    <source>
        <strain evidence="2 3">SP-41</strain>
    </source>
</reference>
<dbReference type="SUPFAM" id="SSF52833">
    <property type="entry name" value="Thioredoxin-like"/>
    <property type="match status" value="1"/>
</dbReference>
<dbReference type="Pfam" id="PF00578">
    <property type="entry name" value="AhpC-TSA"/>
    <property type="match status" value="1"/>
</dbReference>
<dbReference type="GO" id="GO:0016491">
    <property type="term" value="F:oxidoreductase activity"/>
    <property type="evidence" value="ECO:0007669"/>
    <property type="project" value="InterPro"/>
</dbReference>
<dbReference type="GO" id="GO:0016209">
    <property type="term" value="F:antioxidant activity"/>
    <property type="evidence" value="ECO:0007669"/>
    <property type="project" value="InterPro"/>
</dbReference>
<dbReference type="InterPro" id="IPR050553">
    <property type="entry name" value="Thioredoxin_ResA/DsbE_sf"/>
</dbReference>
<dbReference type="Proteomes" id="UP000296201">
    <property type="component" value="Chromosome"/>
</dbReference>
<feature type="domain" description="Thioredoxin" evidence="1">
    <location>
        <begin position="27"/>
        <end position="165"/>
    </location>
</feature>
<dbReference type="Gene3D" id="3.40.30.10">
    <property type="entry name" value="Glutaredoxin"/>
    <property type="match status" value="1"/>
</dbReference>
<evidence type="ECO:0000313" key="3">
    <source>
        <dbReference type="Proteomes" id="UP000296201"/>
    </source>
</evidence>
<gene>
    <name evidence="2" type="primary">resA_3</name>
    <name evidence="2" type="ORF">GHNINEIG_01669</name>
</gene>
<evidence type="ECO:0000313" key="2">
    <source>
        <dbReference type="EMBL" id="QBZ83609.1"/>
    </source>
</evidence>
<protein>
    <submittedName>
        <fullName evidence="2">Thiol-disulfide oxidoreductase ResA</fullName>
    </submittedName>
</protein>
<dbReference type="PANTHER" id="PTHR42852:SF18">
    <property type="entry name" value="CHROMOSOME UNDETERMINED SCAFFOLD_47, WHOLE GENOME SHOTGUN SEQUENCE"/>
    <property type="match status" value="1"/>
</dbReference>
<dbReference type="OrthoDB" id="9799347at2"/>
<dbReference type="InterPro" id="IPR013766">
    <property type="entry name" value="Thioredoxin_domain"/>
</dbReference>
<accession>A0A4P7P0Z5</accession>
<dbReference type="CDD" id="cd02966">
    <property type="entry name" value="TlpA_like_family"/>
    <property type="match status" value="1"/>
</dbReference>
<dbReference type="InterPro" id="IPR000866">
    <property type="entry name" value="AhpC/TSA"/>
</dbReference>
<dbReference type="AlphaFoldDB" id="A0A4P7P0Z5"/>
<name>A0A4P7P0Z5_9GAMM</name>
<dbReference type="PROSITE" id="PS51352">
    <property type="entry name" value="THIOREDOXIN_2"/>
    <property type="match status" value="1"/>
</dbReference>